<dbReference type="GeneID" id="104981230"/>
<feature type="compositionally biased region" description="Low complexity" evidence="4">
    <location>
        <begin position="676"/>
        <end position="686"/>
    </location>
</feature>
<dbReference type="InterPro" id="IPR035974">
    <property type="entry name" value="Rap/Ran-GAP_sf"/>
</dbReference>
<feature type="compositionally biased region" description="Low complexity" evidence="4">
    <location>
        <begin position="725"/>
        <end position="739"/>
    </location>
</feature>
<dbReference type="Pfam" id="PF21022">
    <property type="entry name" value="Rap-GAP_dimer"/>
    <property type="match status" value="1"/>
</dbReference>
<dbReference type="InterPro" id="IPR000331">
    <property type="entry name" value="Rap/Ran_GAP_dom"/>
</dbReference>
<feature type="domain" description="Rap-GAP" evidence="5">
    <location>
        <begin position="181"/>
        <end position="397"/>
    </location>
</feature>
<evidence type="ECO:0000313" key="6">
    <source>
        <dbReference type="Proteomes" id="UP000515208"/>
    </source>
</evidence>
<dbReference type="PROSITE" id="PS50085">
    <property type="entry name" value="RAPGAP"/>
    <property type="match status" value="1"/>
</dbReference>
<dbReference type="RefSeq" id="XP_010828535.1">
    <property type="nucleotide sequence ID" value="XM_010830233.1"/>
</dbReference>
<dbReference type="InterPro" id="IPR003109">
    <property type="entry name" value="GoLoco_motif"/>
</dbReference>
<feature type="region of interest" description="Disordered" evidence="4">
    <location>
        <begin position="589"/>
        <end position="772"/>
    </location>
</feature>
<evidence type="ECO:0000259" key="5">
    <source>
        <dbReference type="PROSITE" id="PS50085"/>
    </source>
</evidence>
<dbReference type="PROSITE" id="PS50877">
    <property type="entry name" value="GOLOCO"/>
    <property type="match status" value="1"/>
</dbReference>
<dbReference type="GO" id="GO:0005096">
    <property type="term" value="F:GTPase activator activity"/>
    <property type="evidence" value="ECO:0007669"/>
    <property type="project" value="UniProtKB-UniRule"/>
</dbReference>
<dbReference type="OrthoDB" id="2499658at2759"/>
<dbReference type="Gene3D" id="6.10.140.210">
    <property type="match status" value="1"/>
</dbReference>
<dbReference type="PANTHER" id="PTHR15711">
    <property type="entry name" value="RAP GTPASE-ACTIVATING PROTEIN"/>
    <property type="match status" value="1"/>
</dbReference>
<dbReference type="Proteomes" id="UP000515208">
    <property type="component" value="Unplaced"/>
</dbReference>
<proteinExistence type="predicted"/>
<keyword evidence="1 3" id="KW-0343">GTPase activation</keyword>
<evidence type="ECO:0000256" key="1">
    <source>
        <dbReference type="ARBA" id="ARBA00022468"/>
    </source>
</evidence>
<feature type="compositionally biased region" description="Acidic residues" evidence="4">
    <location>
        <begin position="689"/>
        <end position="700"/>
    </location>
</feature>
<dbReference type="FunFam" id="3.40.50.11210:FF:000003">
    <property type="entry name" value="RAP1 GTPase activating protein 2"/>
    <property type="match status" value="1"/>
</dbReference>
<evidence type="ECO:0000256" key="3">
    <source>
        <dbReference type="PROSITE-ProRule" id="PRU00165"/>
    </source>
</evidence>
<dbReference type="Gene3D" id="3.40.50.11210">
    <property type="entry name" value="Rap/Ran-GAP"/>
    <property type="match status" value="1"/>
</dbReference>
<feature type="compositionally biased region" description="Polar residues" evidence="4">
    <location>
        <begin position="644"/>
        <end position="658"/>
    </location>
</feature>
<dbReference type="InterPro" id="IPR050989">
    <property type="entry name" value="Rap1_Ran_GAP"/>
</dbReference>
<dbReference type="GO" id="GO:0051056">
    <property type="term" value="P:regulation of small GTPase mediated signal transduction"/>
    <property type="evidence" value="ECO:0007669"/>
    <property type="project" value="InterPro"/>
</dbReference>
<gene>
    <name evidence="7" type="primary">RAP1GAP</name>
</gene>
<accession>A0A6P3GPY4</accession>
<evidence type="ECO:0000256" key="2">
    <source>
        <dbReference type="ARBA" id="ARBA00057316"/>
    </source>
</evidence>
<keyword evidence="6" id="KW-1185">Reference proteome</keyword>
<organism evidence="6 7">
    <name type="scientific">Bison bison bison</name>
    <name type="common">North American plains bison</name>
    <dbReference type="NCBI Taxonomy" id="43346"/>
    <lineage>
        <taxon>Eukaryota</taxon>
        <taxon>Metazoa</taxon>
        <taxon>Chordata</taxon>
        <taxon>Craniata</taxon>
        <taxon>Vertebrata</taxon>
        <taxon>Euteleostomi</taxon>
        <taxon>Mammalia</taxon>
        <taxon>Eutheria</taxon>
        <taxon>Laurasiatheria</taxon>
        <taxon>Artiodactyla</taxon>
        <taxon>Ruminantia</taxon>
        <taxon>Pecora</taxon>
        <taxon>Bovidae</taxon>
        <taxon>Bovinae</taxon>
        <taxon>Bison</taxon>
    </lineage>
</organism>
<dbReference type="AlphaFoldDB" id="A0A6P3GPY4"/>
<feature type="region of interest" description="Disordered" evidence="4">
    <location>
        <begin position="1"/>
        <end position="23"/>
    </location>
</feature>
<reference evidence="7" key="1">
    <citation type="submission" date="2025-08" db="UniProtKB">
        <authorList>
            <consortium name="RefSeq"/>
        </authorList>
    </citation>
    <scope>IDENTIFICATION</scope>
    <source>
        <tissue evidence="7">Blood</tissue>
    </source>
</reference>
<name>A0A6P3GPY4_BISBB</name>
<dbReference type="GO" id="GO:0016020">
    <property type="term" value="C:membrane"/>
    <property type="evidence" value="ECO:0007669"/>
    <property type="project" value="TreeGrafter"/>
</dbReference>
<dbReference type="GO" id="GO:0005737">
    <property type="term" value="C:cytoplasm"/>
    <property type="evidence" value="ECO:0007669"/>
    <property type="project" value="TreeGrafter"/>
</dbReference>
<protein>
    <submittedName>
        <fullName evidence="7">Rap1 GTPase-activating protein 1</fullName>
    </submittedName>
</protein>
<dbReference type="KEGG" id="bbis:104981230"/>
<dbReference type="Pfam" id="PF02145">
    <property type="entry name" value="Rap_GAP"/>
    <property type="match status" value="1"/>
</dbReference>
<dbReference type="PANTHER" id="PTHR15711:SF3">
    <property type="entry name" value="RAP1 GTPASE-ACTIVATING PROTEIN 1"/>
    <property type="match status" value="1"/>
</dbReference>
<sequence>MIEKMQGSRMDEQRCSFPPPLKTEEDYIPYPSVHEVLGREGPFPLILLPQFGGYWIEGTNHEITSIPETEPLQSPTTKVKLECNHTARLYRKHFLGKEHFNYYSLDTALGHLVFSLKYDVIGDQEHLRLLLRTKCRTYHDVIPISCLTEFPNVVQMAKLVCEDVNVDRFYPVLYPKASRLIVTFDEHVISNNFKFGVIYQKLGQTSEEELFSTNEESPAFVEFLEFLGQKVKLQDFKGFRGGLDVTHGQTGTESVYCNFRNKEIMFHVSTKLPYTEGDAQQLQRKRHIGNDIVAVVFQDENTPFVPDMIASNFLHAYVVVQAEGGGPDGPLYKVSVTARDDVPFFGPPLPDPAVFRKGPEFQEFLLTKLINAEYACYKAEKFAKLEVSMGSWNWDPPPPRISAEPPGKGKAMFRPWSAGNDPSASIHRRRTAYPPGAQPGWQGLTFTPGQATELEMWDPGLYVSICCVSGSEMLLGTTVCPDLGCRALWMGARLLCGRAPCGRLLGARPCGVREPLLCWGPASRGWLQRGPRGQGQASSAHHGTLTLCLSLPPPSAACQSLLIPGKSASRFGRRGSAIGIGTVEESLIVPGKSPTRKKSGPFGSRRSSAIGIENIQEVQEKRESPPAGQKTPDSGHVSQEPKSENSSTQSSPEMPTTKNRAETVAQRAEVLKDFSRSSSSASSFASVVEEAEGVDADDTGLESVSSSGTPHKRDSFIYSTWLEDSISTTSGGSSPGPSRSPHPDAGKLGDPACPEIKIQLEASEQHTPQLGC</sequence>
<dbReference type="CTD" id="5909"/>
<dbReference type="Pfam" id="PF02188">
    <property type="entry name" value="GoLoco"/>
    <property type="match status" value="1"/>
</dbReference>
<evidence type="ECO:0000313" key="7">
    <source>
        <dbReference type="RefSeq" id="XP_010828535.1"/>
    </source>
</evidence>
<comment type="function">
    <text evidence="2">GTPase activator for the nuclear Ras-related regulatory protein RAP-1A (KREV-1), converting it to the putatively inactive GDP-bound state.</text>
</comment>
<dbReference type="SUPFAM" id="SSF111347">
    <property type="entry name" value="Rap/Ran-GAP"/>
    <property type="match status" value="1"/>
</dbReference>
<evidence type="ECO:0000256" key="4">
    <source>
        <dbReference type="SAM" id="MobiDB-lite"/>
    </source>
</evidence>
<dbReference type="SMART" id="SM00390">
    <property type="entry name" value="GoLoco"/>
    <property type="match status" value="1"/>
</dbReference>